<protein>
    <recommendedName>
        <fullName evidence="4">Secreted protein</fullName>
    </recommendedName>
</protein>
<name>A0A8J5J3H4_9STRA</name>
<evidence type="ECO:0000256" key="1">
    <source>
        <dbReference type="SAM" id="SignalP"/>
    </source>
</evidence>
<accession>A0A8J5J3H4</accession>
<keyword evidence="1" id="KW-0732">Signal</keyword>
<gene>
    <name evidence="2" type="ORF">JG688_00000224</name>
</gene>
<keyword evidence="3" id="KW-1185">Reference proteome</keyword>
<feature type="signal peptide" evidence="1">
    <location>
        <begin position="1"/>
        <end position="28"/>
    </location>
</feature>
<feature type="chain" id="PRO_5035261334" description="Secreted protein" evidence="1">
    <location>
        <begin position="29"/>
        <end position="95"/>
    </location>
</feature>
<dbReference type="EMBL" id="JAENGY010000004">
    <property type="protein sequence ID" value="KAG6977533.1"/>
    <property type="molecule type" value="Genomic_DNA"/>
</dbReference>
<proteinExistence type="predicted"/>
<comment type="caution">
    <text evidence="2">The sequence shown here is derived from an EMBL/GenBank/DDBJ whole genome shotgun (WGS) entry which is preliminary data.</text>
</comment>
<evidence type="ECO:0000313" key="3">
    <source>
        <dbReference type="Proteomes" id="UP000709295"/>
    </source>
</evidence>
<evidence type="ECO:0000313" key="2">
    <source>
        <dbReference type="EMBL" id="KAG6977533.1"/>
    </source>
</evidence>
<sequence length="95" mass="10758">MTTAMMTIRLLMHATLLMYNYLFSPICGSMNAYSLQLVGCSLRNDYPNLFNGESGRTKRALEAASTPSGAFFFFMRPDLWEDIAADSNNYLDQPR</sequence>
<dbReference type="Proteomes" id="UP000709295">
    <property type="component" value="Unassembled WGS sequence"/>
</dbReference>
<evidence type="ECO:0008006" key="4">
    <source>
        <dbReference type="Google" id="ProtNLM"/>
    </source>
</evidence>
<dbReference type="AlphaFoldDB" id="A0A8J5J3H4"/>
<organism evidence="2 3">
    <name type="scientific">Phytophthora aleatoria</name>
    <dbReference type="NCBI Taxonomy" id="2496075"/>
    <lineage>
        <taxon>Eukaryota</taxon>
        <taxon>Sar</taxon>
        <taxon>Stramenopiles</taxon>
        <taxon>Oomycota</taxon>
        <taxon>Peronosporomycetes</taxon>
        <taxon>Peronosporales</taxon>
        <taxon>Peronosporaceae</taxon>
        <taxon>Phytophthora</taxon>
    </lineage>
</organism>
<reference evidence="2" key="1">
    <citation type="submission" date="2021-01" db="EMBL/GenBank/DDBJ databases">
        <title>Phytophthora aleatoria, a newly-described species from Pinus radiata is distinct from Phytophthora cactorum isolates based on comparative genomics.</title>
        <authorList>
            <person name="Mcdougal R."/>
            <person name="Panda P."/>
            <person name="Williams N."/>
            <person name="Studholme D.J."/>
        </authorList>
    </citation>
    <scope>NUCLEOTIDE SEQUENCE</scope>
    <source>
        <strain evidence="2">NZFS 4037</strain>
    </source>
</reference>